<feature type="domain" description="DUF5641" evidence="3">
    <location>
        <begin position="527"/>
        <end position="596"/>
    </location>
</feature>
<feature type="compositionally biased region" description="Low complexity" evidence="1">
    <location>
        <begin position="1206"/>
        <end position="1215"/>
    </location>
</feature>
<dbReference type="Pfam" id="PF12259">
    <property type="entry name" value="Baculo_F"/>
    <property type="match status" value="1"/>
</dbReference>
<protein>
    <recommendedName>
        <fullName evidence="3">DUF5641 domain-containing protein</fullName>
    </recommendedName>
</protein>
<dbReference type="GO" id="GO:0071897">
    <property type="term" value="P:DNA biosynthetic process"/>
    <property type="evidence" value="ECO:0007669"/>
    <property type="project" value="UniProtKB-ARBA"/>
</dbReference>
<dbReference type="Pfam" id="PF05380">
    <property type="entry name" value="Peptidase_A17"/>
    <property type="match status" value="1"/>
</dbReference>
<evidence type="ECO:0000313" key="4">
    <source>
        <dbReference type="EMBL" id="KAH9638723.1"/>
    </source>
</evidence>
<dbReference type="PANTHER" id="PTHR47331">
    <property type="entry name" value="PHD-TYPE DOMAIN-CONTAINING PROTEIN"/>
    <property type="match status" value="1"/>
</dbReference>
<dbReference type="Proteomes" id="UP000814243">
    <property type="component" value="Unassembled WGS sequence"/>
</dbReference>
<sequence length="1215" mass="138287">MDDLLGGTNTINQARELQHQLIEMLKGAGMNLRKWSSNDPELLKDLSSDQLNSPFDFKCSESKKTLGLRWNPSTDTFSFQNPVQCRNQCVTKRQLLSEISKLFDPLGWLSPLSIRAKLLFQNAWSLKLSWDENVPQSIQDDWIHLRSDLNLIDQFIIPRYIGNTNQLYQIHAFCDASDKAYACAVYVVSKDHKGECISRLAVAKTKLAPLAKKVSLPRLELCGALLLAQLIKKVMESLSNENVEIYAWTDSMIVLGWIQGDVHRWKQFVANRIITITNIVPSSCWHHVRSEDNAADCATRGLTSQKLLNHPLWWQGPKWIIHFDRNTLPVTSYQSPNIEIKKHCVNTALYKNNISVIQELLCNYSSLTRIVKIVAWISRFIKRSRGKHTGGTEFLTSAELHNALHLIIQNYQLYEFHEDIQFINQKGYVHPKSKISCLNPFLDEDSILRVGGRLKNACIKDSSKHPIILSSHSRLTDLIIHQAHMTTLHGGPRLTLAYIRDKYWIISGIRTVKRRLRSCVKCQRFNQSKSKWRKPNRNFKIGDVVLIKEENLPPGKWALGRIQDVHPGKDNYVRVVSLKTKGDNIIKRPVNKLVLLPTNEDTAQDQAIDQGNSSNPSPPSSCQQKKSERTQRSRRGISFKSLFIHSLLFIFMLLSPVHAQSTNNHQSYNLTSLDENQAIYFDRLSNLQYIKDEWRLVVYYNMTTYWKGLSDIKSYVNHIKTMCITHSSKQYQSIIVQLEQEISEIEHYDMLLKNTNEAPMRLRRGLVNGVGYIANSLFGVLDESIMESEFNILRRNENVMNKQFSFINQRLQDLAREVYEVRLVNQDNNYITSSSLAASIILSNLRWIQQTLIGTVTDISHGRIDSHLLSPEQLSYQLSIISSQLNGKLTIPVDIKNIKDLYRLLKVSARVISNYLIIEIKIPLLSNEMFELNKIISISQKQGQHYYQFLTSVSFIAYNLHKDTAFLLSEEDLKSCTHIPSDILLCSLNMPIYDLKMKQSICDIKIINHAHLCKSVKSSCEERWIKLHRPNTWLYTCCPECQVRIICANGVTMTHLINNGIITLGQGCTLKGDTFSIYAHNNFFSNLNIHHHIEVPEVSMLNRIMKTSIPDNISMVEDHQVIWDQLRAQIDEVKEQSSTDLSIHDVHHYTVLYISVAAVIILGGVVVYLIRSRRAAARAAASPAPPGPGGCWGGAGDSRAGGSGASGVTSSAISA</sequence>
<organism evidence="4 5">
    <name type="scientific">Spodoptera exigua</name>
    <name type="common">Beet armyworm</name>
    <name type="synonym">Noctua fulgens</name>
    <dbReference type="NCBI Taxonomy" id="7107"/>
    <lineage>
        <taxon>Eukaryota</taxon>
        <taxon>Metazoa</taxon>
        <taxon>Ecdysozoa</taxon>
        <taxon>Arthropoda</taxon>
        <taxon>Hexapoda</taxon>
        <taxon>Insecta</taxon>
        <taxon>Pterygota</taxon>
        <taxon>Neoptera</taxon>
        <taxon>Endopterygota</taxon>
        <taxon>Lepidoptera</taxon>
        <taxon>Glossata</taxon>
        <taxon>Ditrysia</taxon>
        <taxon>Noctuoidea</taxon>
        <taxon>Noctuidae</taxon>
        <taxon>Amphipyrinae</taxon>
        <taxon>Spodoptera</taxon>
    </lineage>
</organism>
<gene>
    <name evidence="4" type="ORF">HF086_013995</name>
</gene>
<dbReference type="Gene3D" id="1.10.340.70">
    <property type="match status" value="1"/>
</dbReference>
<proteinExistence type="predicted"/>
<comment type="caution">
    <text evidence="4">The sequence shown here is derived from an EMBL/GenBank/DDBJ whole genome shotgun (WGS) entry which is preliminary data.</text>
</comment>
<evidence type="ECO:0000313" key="5">
    <source>
        <dbReference type="Proteomes" id="UP000814243"/>
    </source>
</evidence>
<keyword evidence="2" id="KW-0812">Transmembrane</keyword>
<feature type="compositionally biased region" description="Gly residues" evidence="1">
    <location>
        <begin position="1189"/>
        <end position="1205"/>
    </location>
</feature>
<dbReference type="EMBL" id="JACEFF010000377">
    <property type="protein sequence ID" value="KAH9638723.1"/>
    <property type="molecule type" value="Genomic_DNA"/>
</dbReference>
<feature type="region of interest" description="Disordered" evidence="1">
    <location>
        <begin position="606"/>
        <end position="633"/>
    </location>
</feature>
<feature type="transmembrane region" description="Helical" evidence="2">
    <location>
        <begin position="1151"/>
        <end position="1170"/>
    </location>
</feature>
<dbReference type="InterPro" id="IPR040676">
    <property type="entry name" value="DUF5641"/>
</dbReference>
<evidence type="ECO:0000259" key="3">
    <source>
        <dbReference type="Pfam" id="PF18701"/>
    </source>
</evidence>
<reference evidence="4" key="1">
    <citation type="journal article" date="2021" name="G3 (Bethesda)">
        <title>Genome and transcriptome analysis of the beet armyworm Spodoptera exigua reveals targets for pest control. .</title>
        <authorList>
            <person name="Simon S."/>
            <person name="Breeschoten T."/>
            <person name="Jansen H.J."/>
            <person name="Dirks R.P."/>
            <person name="Schranz M.E."/>
            <person name="Ros V.I.D."/>
        </authorList>
    </citation>
    <scope>NUCLEOTIDE SEQUENCE</scope>
    <source>
        <strain evidence="4">TB_SE_WUR_2020</strain>
    </source>
</reference>
<keyword evidence="2" id="KW-1133">Transmembrane helix</keyword>
<dbReference type="InterPro" id="IPR022048">
    <property type="entry name" value="Envelope_fusion-like"/>
</dbReference>
<dbReference type="InterPro" id="IPR008042">
    <property type="entry name" value="Retrotrans_Pao"/>
</dbReference>
<name>A0A922ML64_SPOEX</name>
<dbReference type="AlphaFoldDB" id="A0A922ML64"/>
<keyword evidence="2" id="KW-0472">Membrane</keyword>
<dbReference type="SUPFAM" id="SSF56672">
    <property type="entry name" value="DNA/RNA polymerases"/>
    <property type="match status" value="1"/>
</dbReference>
<accession>A0A922ML64</accession>
<evidence type="ECO:0000256" key="2">
    <source>
        <dbReference type="SAM" id="Phobius"/>
    </source>
</evidence>
<dbReference type="InterPro" id="IPR043502">
    <property type="entry name" value="DNA/RNA_pol_sf"/>
</dbReference>
<dbReference type="Pfam" id="PF18701">
    <property type="entry name" value="DUF5641"/>
    <property type="match status" value="1"/>
</dbReference>
<evidence type="ECO:0000256" key="1">
    <source>
        <dbReference type="SAM" id="MobiDB-lite"/>
    </source>
</evidence>
<feature type="region of interest" description="Disordered" evidence="1">
    <location>
        <begin position="1179"/>
        <end position="1215"/>
    </location>
</feature>